<protein>
    <recommendedName>
        <fullName evidence="9">Pycsar effector protein domain-containing protein</fullName>
    </recommendedName>
</protein>
<keyword evidence="4" id="KW-0547">Nucleotide-binding</keyword>
<evidence type="ECO:0000256" key="8">
    <source>
        <dbReference type="SAM" id="Phobius"/>
    </source>
</evidence>
<feature type="transmembrane region" description="Helical" evidence="8">
    <location>
        <begin position="92"/>
        <end position="113"/>
    </location>
</feature>
<dbReference type="Proteomes" id="UP000432089">
    <property type="component" value="Unassembled WGS sequence"/>
</dbReference>
<keyword evidence="5 8" id="KW-1133">Transmembrane helix</keyword>
<keyword evidence="7 8" id="KW-0472">Membrane</keyword>
<dbReference type="GO" id="GO:0000166">
    <property type="term" value="F:nucleotide binding"/>
    <property type="evidence" value="ECO:0007669"/>
    <property type="project" value="UniProtKB-KW"/>
</dbReference>
<feature type="domain" description="Pycsar effector protein" evidence="9">
    <location>
        <begin position="41"/>
        <end position="187"/>
    </location>
</feature>
<dbReference type="EMBL" id="VZDO01000004">
    <property type="protein sequence ID" value="KAB0680750.1"/>
    <property type="molecule type" value="Genomic_DNA"/>
</dbReference>
<sequence length="191" mass="20860">MLKEVAQKRWSDEVSSAPIAPIALPAGAPPTDCPFQRHLMDANRNFVDQIRVADQKAAYIFTFVLALMVWSTETRKALSMQKLMADDPVSLAVTLLLLASIVVALGAAICVVLPRARPGVSVLYWGAWPSAGDRLLAARAENNPDFVLKDLMRNTETLAAICKAKYRLVILAFRSLLVMVIAYLGLLILPG</sequence>
<keyword evidence="3 8" id="KW-0812">Transmembrane</keyword>
<evidence type="ECO:0000256" key="6">
    <source>
        <dbReference type="ARBA" id="ARBA00023118"/>
    </source>
</evidence>
<reference evidence="10 11" key="1">
    <citation type="submission" date="2019-09" db="EMBL/GenBank/DDBJ databases">
        <title>YIM 132180 draft genome.</title>
        <authorList>
            <person name="Zhang K."/>
        </authorList>
    </citation>
    <scope>NUCLEOTIDE SEQUENCE [LARGE SCALE GENOMIC DNA]</scope>
    <source>
        <strain evidence="10 11">YIM 132180</strain>
    </source>
</reference>
<comment type="subcellular location">
    <subcellularLocation>
        <location evidence="1">Cell membrane</location>
    </subcellularLocation>
</comment>
<proteinExistence type="predicted"/>
<dbReference type="InterPro" id="IPR043760">
    <property type="entry name" value="PycTM_dom"/>
</dbReference>
<dbReference type="RefSeq" id="WP_150968902.1">
    <property type="nucleotide sequence ID" value="NZ_VZDO01000004.1"/>
</dbReference>
<feature type="transmembrane region" description="Helical" evidence="8">
    <location>
        <begin position="57"/>
        <end position="72"/>
    </location>
</feature>
<evidence type="ECO:0000256" key="3">
    <source>
        <dbReference type="ARBA" id="ARBA00022692"/>
    </source>
</evidence>
<evidence type="ECO:0000256" key="5">
    <source>
        <dbReference type="ARBA" id="ARBA00022989"/>
    </source>
</evidence>
<keyword evidence="11" id="KW-1185">Reference proteome</keyword>
<evidence type="ECO:0000313" key="10">
    <source>
        <dbReference type="EMBL" id="KAB0680750.1"/>
    </source>
</evidence>
<evidence type="ECO:0000256" key="4">
    <source>
        <dbReference type="ARBA" id="ARBA00022741"/>
    </source>
</evidence>
<name>A0A7V7PQT3_9HYPH</name>
<evidence type="ECO:0000256" key="2">
    <source>
        <dbReference type="ARBA" id="ARBA00022475"/>
    </source>
</evidence>
<feature type="transmembrane region" description="Helical" evidence="8">
    <location>
        <begin position="168"/>
        <end position="189"/>
    </location>
</feature>
<evidence type="ECO:0000313" key="11">
    <source>
        <dbReference type="Proteomes" id="UP000432089"/>
    </source>
</evidence>
<dbReference type="Pfam" id="PF18967">
    <property type="entry name" value="PycTM"/>
    <property type="match status" value="1"/>
</dbReference>
<evidence type="ECO:0000256" key="7">
    <source>
        <dbReference type="ARBA" id="ARBA00023136"/>
    </source>
</evidence>
<comment type="caution">
    <text evidence="10">The sequence shown here is derived from an EMBL/GenBank/DDBJ whole genome shotgun (WGS) entry which is preliminary data.</text>
</comment>
<organism evidence="10 11">
    <name type="scientific">Plantimonas leprariae</name>
    <dbReference type="NCBI Taxonomy" id="2615207"/>
    <lineage>
        <taxon>Bacteria</taxon>
        <taxon>Pseudomonadati</taxon>
        <taxon>Pseudomonadota</taxon>
        <taxon>Alphaproteobacteria</taxon>
        <taxon>Hyphomicrobiales</taxon>
        <taxon>Aurantimonadaceae</taxon>
        <taxon>Plantimonas</taxon>
    </lineage>
</organism>
<evidence type="ECO:0000256" key="1">
    <source>
        <dbReference type="ARBA" id="ARBA00004236"/>
    </source>
</evidence>
<dbReference type="GO" id="GO:0051607">
    <property type="term" value="P:defense response to virus"/>
    <property type="evidence" value="ECO:0007669"/>
    <property type="project" value="UniProtKB-KW"/>
</dbReference>
<gene>
    <name evidence="10" type="ORF">F6X38_07045</name>
</gene>
<evidence type="ECO:0000259" key="9">
    <source>
        <dbReference type="Pfam" id="PF18967"/>
    </source>
</evidence>
<dbReference type="GO" id="GO:0005886">
    <property type="term" value="C:plasma membrane"/>
    <property type="evidence" value="ECO:0007669"/>
    <property type="project" value="UniProtKB-SubCell"/>
</dbReference>
<keyword evidence="2" id="KW-1003">Cell membrane</keyword>
<keyword evidence="6" id="KW-0051">Antiviral defense</keyword>
<dbReference type="AlphaFoldDB" id="A0A7V7PQT3"/>
<accession>A0A7V7PQT3</accession>